<dbReference type="SUPFAM" id="SSF51230">
    <property type="entry name" value="Single hybrid motif"/>
    <property type="match status" value="1"/>
</dbReference>
<feature type="region of interest" description="Disordered" evidence="1">
    <location>
        <begin position="143"/>
        <end position="163"/>
    </location>
</feature>
<sequence>MESYSVLGSFHDSVFGVSPAHGSLERPGTVRFYSGSWPASRRSCFPGLIFGEENHFSRKQNVTLISCVKTPEATVTAKSNVQSDRTKKGSSEKKTSRTATFPNGFEALVLEVCDETEFAELKMKIGDFKMHLKRNVGATKAPLSNISPTTAPPIPTKPMNKSAAATPFSFTSETLSREEGVDVKGKKQPPICKEGDLIKEGQVIEFLDQFGTELPVKSDVAGEVLKLLFDDGDGVGYGDALIAVLPSFHPINSSGPSRSRTVMSELKWNRLRFPYGSGFRQNMVPFLGHSSSRTFIACLVLDQGIEYLDHSRDSNGANPRLRVYNEPTLLPKVDERKAVKDCDEAISNNVFLRLVLMVIDISKTNASTAGKFIVMMRTEVPMTARNFPGWAIREGSIFTPILNNIKSNPENTSITIRLLKLMNKFAFSNIIPYVRLCSQSSPYSPDQTHEQTNTKGPKLNIP</sequence>
<feature type="region of interest" description="Disordered" evidence="1">
    <location>
        <begin position="442"/>
        <end position="462"/>
    </location>
</feature>
<dbReference type="Proteomes" id="UP000436088">
    <property type="component" value="Unassembled WGS sequence"/>
</dbReference>
<dbReference type="InterPro" id="IPR053217">
    <property type="entry name" value="ACC_Biotin_Carrier"/>
</dbReference>
<evidence type="ECO:0000259" key="2">
    <source>
        <dbReference type="Pfam" id="PF00364"/>
    </source>
</evidence>
<dbReference type="InterPro" id="IPR000089">
    <property type="entry name" value="Biotin_lipoyl"/>
</dbReference>
<organism evidence="3 4">
    <name type="scientific">Hibiscus syriacus</name>
    <name type="common">Rose of Sharon</name>
    <dbReference type="NCBI Taxonomy" id="106335"/>
    <lineage>
        <taxon>Eukaryota</taxon>
        <taxon>Viridiplantae</taxon>
        <taxon>Streptophyta</taxon>
        <taxon>Embryophyta</taxon>
        <taxon>Tracheophyta</taxon>
        <taxon>Spermatophyta</taxon>
        <taxon>Magnoliopsida</taxon>
        <taxon>eudicotyledons</taxon>
        <taxon>Gunneridae</taxon>
        <taxon>Pentapetalae</taxon>
        <taxon>rosids</taxon>
        <taxon>malvids</taxon>
        <taxon>Malvales</taxon>
        <taxon>Malvaceae</taxon>
        <taxon>Malvoideae</taxon>
        <taxon>Hibiscus</taxon>
    </lineage>
</organism>
<reference evidence="3" key="1">
    <citation type="submission" date="2019-09" db="EMBL/GenBank/DDBJ databases">
        <title>Draft genome information of white flower Hibiscus syriacus.</title>
        <authorList>
            <person name="Kim Y.-M."/>
        </authorList>
    </citation>
    <scope>NUCLEOTIDE SEQUENCE [LARGE SCALE GENOMIC DNA]</scope>
    <source>
        <strain evidence="3">YM2019G1</strain>
    </source>
</reference>
<dbReference type="PANTHER" id="PTHR47597:SF2">
    <property type="entry name" value="LIPOYL-BINDING DOMAIN-CONTAINING PROTEIN"/>
    <property type="match status" value="1"/>
</dbReference>
<feature type="compositionally biased region" description="Basic and acidic residues" evidence="1">
    <location>
        <begin position="84"/>
        <end position="95"/>
    </location>
</feature>
<feature type="domain" description="Lipoyl-binding" evidence="2">
    <location>
        <begin position="182"/>
        <end position="242"/>
    </location>
</feature>
<protein>
    <submittedName>
        <fullName evidence="3">Protein EARLY RESPONSIVE TO DEHYDRATION 15-like</fullName>
    </submittedName>
</protein>
<keyword evidence="4" id="KW-1185">Reference proteome</keyword>
<evidence type="ECO:0000256" key="1">
    <source>
        <dbReference type="SAM" id="MobiDB-lite"/>
    </source>
</evidence>
<accession>A0A6A2ZDD0</accession>
<evidence type="ECO:0000313" key="3">
    <source>
        <dbReference type="EMBL" id="KAE8689633.1"/>
    </source>
</evidence>
<comment type="caution">
    <text evidence="3">The sequence shown here is derived from an EMBL/GenBank/DDBJ whole genome shotgun (WGS) entry which is preliminary data.</text>
</comment>
<dbReference type="InterPro" id="IPR011053">
    <property type="entry name" value="Single_hybrid_motif"/>
</dbReference>
<dbReference type="EMBL" id="VEPZ02001168">
    <property type="protein sequence ID" value="KAE8689633.1"/>
    <property type="molecule type" value="Genomic_DNA"/>
</dbReference>
<name>A0A6A2ZDD0_HIBSY</name>
<dbReference type="Gene3D" id="2.40.50.100">
    <property type="match status" value="1"/>
</dbReference>
<dbReference type="AlphaFoldDB" id="A0A6A2ZDD0"/>
<feature type="compositionally biased region" description="Polar residues" evidence="1">
    <location>
        <begin position="442"/>
        <end position="455"/>
    </location>
</feature>
<dbReference type="Pfam" id="PF00364">
    <property type="entry name" value="Biotin_lipoyl"/>
    <property type="match status" value="1"/>
</dbReference>
<evidence type="ECO:0000313" key="4">
    <source>
        <dbReference type="Proteomes" id="UP000436088"/>
    </source>
</evidence>
<feature type="region of interest" description="Disordered" evidence="1">
    <location>
        <begin position="76"/>
        <end position="98"/>
    </location>
</feature>
<gene>
    <name evidence="3" type="ORF">F3Y22_tig00110933pilonHSYRG00206</name>
</gene>
<proteinExistence type="predicted"/>
<dbReference type="PANTHER" id="PTHR47597">
    <property type="entry name" value="IS A MEMBER OF THE PF|00364 BIOTIN-REQUIRING ENZYMES FAMILY-RELATED"/>
    <property type="match status" value="1"/>
</dbReference>